<reference evidence="1" key="1">
    <citation type="journal article" date="2014" name="Int. J. Syst. Evol. Microbiol.">
        <title>Complete genome sequence of Corynebacterium casei LMG S-19264T (=DSM 44701T), isolated from a smear-ripened cheese.</title>
        <authorList>
            <consortium name="US DOE Joint Genome Institute (JGI-PGF)"/>
            <person name="Walter F."/>
            <person name="Albersmeier A."/>
            <person name="Kalinowski J."/>
            <person name="Ruckert C."/>
        </authorList>
    </citation>
    <scope>NUCLEOTIDE SEQUENCE</scope>
    <source>
        <strain evidence="1">CGMCC 1.12987</strain>
    </source>
</reference>
<evidence type="ECO:0000313" key="2">
    <source>
        <dbReference type="Proteomes" id="UP000644756"/>
    </source>
</evidence>
<protein>
    <submittedName>
        <fullName evidence="1">Uncharacterized protein</fullName>
    </submittedName>
</protein>
<organism evidence="1 2">
    <name type="scientific">Paenibacillus abyssi</name>
    <dbReference type="NCBI Taxonomy" id="1340531"/>
    <lineage>
        <taxon>Bacteria</taxon>
        <taxon>Bacillati</taxon>
        <taxon>Bacillota</taxon>
        <taxon>Bacilli</taxon>
        <taxon>Bacillales</taxon>
        <taxon>Paenibacillaceae</taxon>
        <taxon>Paenibacillus</taxon>
    </lineage>
</organism>
<dbReference type="EMBL" id="BMGR01000008">
    <property type="protein sequence ID" value="GGG09166.1"/>
    <property type="molecule type" value="Genomic_DNA"/>
</dbReference>
<comment type="caution">
    <text evidence="1">The sequence shown here is derived from an EMBL/GenBank/DDBJ whole genome shotgun (WGS) entry which is preliminary data.</text>
</comment>
<dbReference type="RefSeq" id="WP_188531621.1">
    <property type="nucleotide sequence ID" value="NZ_BMGR01000008.1"/>
</dbReference>
<evidence type="ECO:0000313" key="1">
    <source>
        <dbReference type="EMBL" id="GGG09166.1"/>
    </source>
</evidence>
<name>A0A917FWQ1_9BACL</name>
<keyword evidence="2" id="KW-1185">Reference proteome</keyword>
<dbReference type="AlphaFoldDB" id="A0A917FWQ1"/>
<sequence>MKWNTSPLISFVGTTPNIGTTIASFATAYRIAEQSEAPILFLCLNLKSAKLHRYIGVDRPAVTLDSLRPELRAGTLTGDKLFRASYRMPDCPRLHVLFGNLMRDQAEFFAPEELEHLFVTAKQVFRLSVADVNAYWDNAATVAALRRADTRILTTTSALSSFQEDGQRWIGQVSPLFGIPSNAYEAVIIHPPWRNGGFSLRDIRKEIGLPIIGDLRMTEAMLTQLDSGRLEEWLKEDQHGKLAMRKTSDQLMTKHVITRKAGISVQPWYRKLLAHRNGVGS</sequence>
<accession>A0A917FWQ1</accession>
<gene>
    <name evidence="1" type="ORF">GCM10010916_27510</name>
</gene>
<dbReference type="SUPFAM" id="SSF52540">
    <property type="entry name" value="P-loop containing nucleoside triphosphate hydrolases"/>
    <property type="match status" value="1"/>
</dbReference>
<dbReference type="Gene3D" id="3.40.50.300">
    <property type="entry name" value="P-loop containing nucleotide triphosphate hydrolases"/>
    <property type="match status" value="1"/>
</dbReference>
<dbReference type="Proteomes" id="UP000644756">
    <property type="component" value="Unassembled WGS sequence"/>
</dbReference>
<dbReference type="InterPro" id="IPR027417">
    <property type="entry name" value="P-loop_NTPase"/>
</dbReference>
<reference evidence="1" key="2">
    <citation type="submission" date="2020-09" db="EMBL/GenBank/DDBJ databases">
        <authorList>
            <person name="Sun Q."/>
            <person name="Zhou Y."/>
        </authorList>
    </citation>
    <scope>NUCLEOTIDE SEQUENCE</scope>
    <source>
        <strain evidence="1">CGMCC 1.12987</strain>
    </source>
</reference>
<proteinExistence type="predicted"/>